<reference evidence="15" key="1">
    <citation type="submission" date="2014-02" db="EMBL/GenBank/DDBJ databases">
        <authorList>
            <person name="Genoscope - CEA"/>
        </authorList>
    </citation>
    <scope>NUCLEOTIDE SEQUENCE</scope>
    <source>
        <strain evidence="15">LS3</strain>
    </source>
</reference>
<evidence type="ECO:0000256" key="5">
    <source>
        <dbReference type="ARBA" id="ARBA00039121"/>
    </source>
</evidence>
<dbReference type="GO" id="GO:0120518">
    <property type="term" value="F:protein N-terminal-methionine acetyltransferase activity"/>
    <property type="evidence" value="ECO:0007669"/>
    <property type="project" value="UniProtKB-EC"/>
</dbReference>
<comment type="subcellular location">
    <subcellularLocation>
        <location evidence="1">Cytoplasm</location>
    </subcellularLocation>
</comment>
<dbReference type="SUPFAM" id="SSF55729">
    <property type="entry name" value="Acyl-CoA N-acyltransferases (Nat)"/>
    <property type="match status" value="1"/>
</dbReference>
<dbReference type="InterPro" id="IPR016181">
    <property type="entry name" value="Acyl_CoA_acyltransferase"/>
</dbReference>
<comment type="catalytic activity">
    <reaction evidence="11">
        <text>N-terminal L-methionyl-L-alanyl-[protein] + acetyl-CoA = N-terminal N(alpha)-acetyl-L-methionyl-L-alanyl-[protein] + CoA + H(+)</text>
        <dbReference type="Rhea" id="RHEA:50564"/>
        <dbReference type="Rhea" id="RHEA-COMP:12726"/>
        <dbReference type="Rhea" id="RHEA-COMP:12727"/>
        <dbReference type="ChEBI" id="CHEBI:15378"/>
        <dbReference type="ChEBI" id="CHEBI:57287"/>
        <dbReference type="ChEBI" id="CHEBI:57288"/>
        <dbReference type="ChEBI" id="CHEBI:133398"/>
        <dbReference type="ChEBI" id="CHEBI:133399"/>
        <dbReference type="EC" id="2.3.1.258"/>
    </reaction>
</comment>
<dbReference type="InterPro" id="IPR000182">
    <property type="entry name" value="GNAT_dom"/>
</dbReference>
<dbReference type="CDD" id="cd04301">
    <property type="entry name" value="NAT_SF"/>
    <property type="match status" value="1"/>
</dbReference>
<accession>A0A060SZ22</accession>
<evidence type="ECO:0000256" key="1">
    <source>
        <dbReference type="ARBA" id="ARBA00004496"/>
    </source>
</evidence>
<comment type="catalytic activity">
    <reaction evidence="6">
        <text>N-terminal L-methionyl-L-seryl-[protein] + acetyl-CoA = N-terminal N(alpha)-acetyl-L-methionyl-L-seryl-[protein] + CoA + H(+)</text>
        <dbReference type="Rhea" id="RHEA:50568"/>
        <dbReference type="Rhea" id="RHEA-COMP:12728"/>
        <dbReference type="Rhea" id="RHEA-COMP:12729"/>
        <dbReference type="ChEBI" id="CHEBI:15378"/>
        <dbReference type="ChEBI" id="CHEBI:57287"/>
        <dbReference type="ChEBI" id="CHEBI:57288"/>
        <dbReference type="ChEBI" id="CHEBI:133400"/>
        <dbReference type="ChEBI" id="CHEBI:133401"/>
        <dbReference type="EC" id="2.3.1.258"/>
    </reaction>
</comment>
<organism evidence="15">
    <name type="scientific">Blastobotrys adeninivorans</name>
    <name type="common">Yeast</name>
    <name type="synonym">Arxula adeninivorans</name>
    <dbReference type="NCBI Taxonomy" id="409370"/>
    <lineage>
        <taxon>Eukaryota</taxon>
        <taxon>Fungi</taxon>
        <taxon>Dikarya</taxon>
        <taxon>Ascomycota</taxon>
        <taxon>Saccharomycotina</taxon>
        <taxon>Dipodascomycetes</taxon>
        <taxon>Dipodascales</taxon>
        <taxon>Trichomonascaceae</taxon>
        <taxon>Blastobotrys</taxon>
    </lineage>
</organism>
<comment type="catalytic activity">
    <reaction evidence="13">
        <text>N-terminal L-methionyl-L-threonyl-[protein] + acetyl-CoA = N-terminal N(alpha)-acetyl-L-methionyl-L-threonyl-[protein] + CoA + H(+)</text>
        <dbReference type="Rhea" id="RHEA:50576"/>
        <dbReference type="Rhea" id="RHEA-COMP:12732"/>
        <dbReference type="Rhea" id="RHEA-COMP:12733"/>
        <dbReference type="ChEBI" id="CHEBI:15378"/>
        <dbReference type="ChEBI" id="CHEBI:57287"/>
        <dbReference type="ChEBI" id="CHEBI:57288"/>
        <dbReference type="ChEBI" id="CHEBI:133404"/>
        <dbReference type="ChEBI" id="CHEBI:133405"/>
        <dbReference type="EC" id="2.3.1.258"/>
    </reaction>
</comment>
<dbReference type="PROSITE" id="PS51186">
    <property type="entry name" value="GNAT"/>
    <property type="match status" value="1"/>
</dbReference>
<sequence>MANIQLDDLTVNNLGVLKRINEVVLPITYQDSWYQDSLKVGELAKLAYFNDLPVGAIRCSLETPQNHNSPTRIYIMTLGVLEPYRGYGIATKLLNHVVEEAKGMYVHEILVHVWADNQAAIEWYTKRGFEKGDLVKGYYKKLPGEGDAYLMSLKF</sequence>
<comment type="catalytic activity">
    <reaction evidence="7">
        <text>N-terminal L-methionyl-L-tyrosyl-[protein] + acetyl-CoA = N-terminal N(alpha)-acetyl-L-methionyl-L-tyrosyl-[protein] + CoA + H(+)</text>
        <dbReference type="Rhea" id="RHEA:50532"/>
        <dbReference type="Rhea" id="RHEA-COMP:12717"/>
        <dbReference type="Rhea" id="RHEA-COMP:12718"/>
        <dbReference type="ChEBI" id="CHEBI:15378"/>
        <dbReference type="ChEBI" id="CHEBI:57287"/>
        <dbReference type="ChEBI" id="CHEBI:57288"/>
        <dbReference type="ChEBI" id="CHEBI:133384"/>
        <dbReference type="ChEBI" id="CHEBI:133385"/>
        <dbReference type="EC" id="2.3.1.258"/>
    </reaction>
</comment>
<evidence type="ECO:0000256" key="12">
    <source>
        <dbReference type="ARBA" id="ARBA00049103"/>
    </source>
</evidence>
<keyword evidence="4" id="KW-0012">Acyltransferase</keyword>
<dbReference type="PhylomeDB" id="A0A060SZ22"/>
<evidence type="ECO:0000313" key="15">
    <source>
        <dbReference type="EMBL" id="CDP33744.1"/>
    </source>
</evidence>
<evidence type="ECO:0000256" key="2">
    <source>
        <dbReference type="ARBA" id="ARBA00022490"/>
    </source>
</evidence>
<dbReference type="FunFam" id="3.40.630.30:FF:000078">
    <property type="entry name" value="N-alpha-acetyltransferase 50"/>
    <property type="match status" value="1"/>
</dbReference>
<feature type="domain" description="N-acetyltransferase" evidence="14">
    <location>
        <begin position="4"/>
        <end position="155"/>
    </location>
</feature>
<dbReference type="GO" id="GO:0031415">
    <property type="term" value="C:NatA complex"/>
    <property type="evidence" value="ECO:0007669"/>
    <property type="project" value="TreeGrafter"/>
</dbReference>
<protein>
    <recommendedName>
        <fullName evidence="5">N-terminal methionine N(alpha)-acetyltransferase NatE</fullName>
        <ecNumber evidence="5">2.3.1.258</ecNumber>
    </recommendedName>
</protein>
<comment type="catalytic activity">
    <reaction evidence="12">
        <text>N-terminal L-methionyl-L-leucyl-[protein] + acetyl-CoA = N-terminal N(alpha)-acetyl-L-methionyl-L-leucyl-[protein] + CoA + H(+)</text>
        <dbReference type="Rhea" id="RHEA:50520"/>
        <dbReference type="Rhea" id="RHEA-COMP:12711"/>
        <dbReference type="Rhea" id="RHEA-COMP:12712"/>
        <dbReference type="ChEBI" id="CHEBI:15378"/>
        <dbReference type="ChEBI" id="CHEBI:57287"/>
        <dbReference type="ChEBI" id="CHEBI:57288"/>
        <dbReference type="ChEBI" id="CHEBI:133377"/>
        <dbReference type="ChEBI" id="CHEBI:133378"/>
        <dbReference type="EC" id="2.3.1.258"/>
    </reaction>
</comment>
<reference evidence="15" key="2">
    <citation type="submission" date="2014-06" db="EMBL/GenBank/DDBJ databases">
        <title>The complete genome of Blastobotrys (Arxula) adeninivorans LS3 - a yeast of biotechnological interest.</title>
        <authorList>
            <person name="Kunze G."/>
            <person name="Gaillardin C."/>
            <person name="Czernicka M."/>
            <person name="Durrens P."/>
            <person name="Martin T."/>
            <person name="Boer E."/>
            <person name="Gabaldon T."/>
            <person name="Cruz J."/>
            <person name="Talla E."/>
            <person name="Marck C."/>
            <person name="Goffeau A."/>
            <person name="Barbe V."/>
            <person name="Baret P."/>
            <person name="Baronian K."/>
            <person name="Beier S."/>
            <person name="Bleykasten C."/>
            <person name="Bode R."/>
            <person name="Casaregola S."/>
            <person name="Despons L."/>
            <person name="Fairhead C."/>
            <person name="Giersberg M."/>
            <person name="Gierski P."/>
            <person name="Hahnel U."/>
            <person name="Hartmann A."/>
            <person name="Jankowska D."/>
            <person name="Jubin C."/>
            <person name="Jung P."/>
            <person name="Lafontaine I."/>
            <person name="Leh-Louis V."/>
            <person name="Lemaire M."/>
            <person name="Marcet-Houben M."/>
            <person name="Mascher M."/>
            <person name="Morel G."/>
            <person name="Richard G.-F."/>
            <person name="Riechen J."/>
            <person name="Sacerdot C."/>
            <person name="Sarkar A."/>
            <person name="Savel G."/>
            <person name="Schacherer J."/>
            <person name="Sherman D."/>
            <person name="Straub M.-L."/>
            <person name="Stein N."/>
            <person name="Thierry A."/>
            <person name="Trautwein-Schult A."/>
            <person name="Westhof E."/>
            <person name="Worch S."/>
            <person name="Dujon B."/>
            <person name="Souciet J.-L."/>
            <person name="Wincker P."/>
            <person name="Scholz U."/>
            <person name="Neuveglise N."/>
        </authorList>
    </citation>
    <scope>NUCLEOTIDE SEQUENCE</scope>
    <source>
        <strain evidence="15">LS3</strain>
    </source>
</reference>
<gene>
    <name evidence="15" type="ORF">GNLVRS02_ARAD1A16522g</name>
</gene>
<evidence type="ECO:0000256" key="8">
    <source>
        <dbReference type="ARBA" id="ARBA00048490"/>
    </source>
</evidence>
<dbReference type="PANTHER" id="PTHR42919:SF8">
    <property type="entry name" value="N-ALPHA-ACETYLTRANSFERASE 50"/>
    <property type="match status" value="1"/>
</dbReference>
<keyword evidence="3" id="KW-0808">Transferase</keyword>
<dbReference type="GO" id="GO:0007064">
    <property type="term" value="P:mitotic sister chromatid cohesion"/>
    <property type="evidence" value="ECO:0007669"/>
    <property type="project" value="TreeGrafter"/>
</dbReference>
<evidence type="ECO:0000256" key="11">
    <source>
        <dbReference type="ARBA" id="ARBA00049002"/>
    </source>
</evidence>
<evidence type="ECO:0000259" key="14">
    <source>
        <dbReference type="PROSITE" id="PS51186"/>
    </source>
</evidence>
<evidence type="ECO:0000256" key="6">
    <source>
        <dbReference type="ARBA" id="ARBA00048251"/>
    </source>
</evidence>
<name>A0A060SZ22_BLAAD</name>
<comment type="catalytic activity">
    <reaction evidence="10">
        <text>N-terminal L-methionyl-L-valyl-[protein] + acetyl-CoA = N-terminal N(alpha)-acetyl-L-methionyl-L-valyl-[protein] + CoA + H(+)</text>
        <dbReference type="Rhea" id="RHEA:50572"/>
        <dbReference type="Rhea" id="RHEA-COMP:12730"/>
        <dbReference type="Rhea" id="RHEA-COMP:12731"/>
        <dbReference type="ChEBI" id="CHEBI:15378"/>
        <dbReference type="ChEBI" id="CHEBI:57287"/>
        <dbReference type="ChEBI" id="CHEBI:57288"/>
        <dbReference type="ChEBI" id="CHEBI:133402"/>
        <dbReference type="ChEBI" id="CHEBI:133403"/>
        <dbReference type="EC" id="2.3.1.258"/>
    </reaction>
</comment>
<dbReference type="EC" id="2.3.1.258" evidence="5"/>
<dbReference type="EMBL" id="HG937691">
    <property type="protein sequence ID" value="CDP33744.1"/>
    <property type="molecule type" value="Genomic_DNA"/>
</dbReference>
<dbReference type="AlphaFoldDB" id="A0A060SZ22"/>
<evidence type="ECO:0000256" key="7">
    <source>
        <dbReference type="ARBA" id="ARBA00048335"/>
    </source>
</evidence>
<dbReference type="Gene3D" id="3.40.630.30">
    <property type="match status" value="1"/>
</dbReference>
<comment type="catalytic activity">
    <reaction evidence="8">
        <text>N-terminal L-methionyl-L-phenylalanyl-[protein] + acetyl-CoA = N-terminal N(alpha)-acetyl-L-methionyl-L-phenylalanyl-[protein] + CoA + H(+)</text>
        <dbReference type="Rhea" id="RHEA:50528"/>
        <dbReference type="Rhea" id="RHEA-COMP:12715"/>
        <dbReference type="Rhea" id="RHEA-COMP:12716"/>
        <dbReference type="ChEBI" id="CHEBI:15378"/>
        <dbReference type="ChEBI" id="CHEBI:57287"/>
        <dbReference type="ChEBI" id="CHEBI:57288"/>
        <dbReference type="ChEBI" id="CHEBI:133382"/>
        <dbReference type="ChEBI" id="CHEBI:133383"/>
        <dbReference type="EC" id="2.3.1.258"/>
    </reaction>
</comment>
<comment type="catalytic activity">
    <reaction evidence="9">
        <text>N-terminal L-methionyl-L-lysyl-[protein] + acetyl-CoA = N-terminal N(alpha)-acetyl-L-methionyl-L-lysyl-[protein] + CoA + H(+)</text>
        <dbReference type="Rhea" id="RHEA:50580"/>
        <dbReference type="Rhea" id="RHEA-COMP:12734"/>
        <dbReference type="Rhea" id="RHEA-COMP:12735"/>
        <dbReference type="ChEBI" id="CHEBI:15378"/>
        <dbReference type="ChEBI" id="CHEBI:57287"/>
        <dbReference type="ChEBI" id="CHEBI:57288"/>
        <dbReference type="ChEBI" id="CHEBI:133406"/>
        <dbReference type="ChEBI" id="CHEBI:133407"/>
        <dbReference type="EC" id="2.3.1.258"/>
    </reaction>
</comment>
<dbReference type="InterPro" id="IPR051556">
    <property type="entry name" value="N-term/lysine_N-AcTrnsfr"/>
</dbReference>
<dbReference type="Pfam" id="PF00583">
    <property type="entry name" value="Acetyltransf_1"/>
    <property type="match status" value="1"/>
</dbReference>
<keyword evidence="2" id="KW-0963">Cytoplasm</keyword>
<evidence type="ECO:0000256" key="10">
    <source>
        <dbReference type="ARBA" id="ARBA00048799"/>
    </source>
</evidence>
<evidence type="ECO:0000256" key="4">
    <source>
        <dbReference type="ARBA" id="ARBA00023315"/>
    </source>
</evidence>
<dbReference type="PANTHER" id="PTHR42919">
    <property type="entry name" value="N-ALPHA-ACETYLTRANSFERASE"/>
    <property type="match status" value="1"/>
</dbReference>
<proteinExistence type="predicted"/>
<evidence type="ECO:0000256" key="3">
    <source>
        <dbReference type="ARBA" id="ARBA00022679"/>
    </source>
</evidence>
<evidence type="ECO:0000256" key="9">
    <source>
        <dbReference type="ARBA" id="ARBA00048618"/>
    </source>
</evidence>
<evidence type="ECO:0000256" key="13">
    <source>
        <dbReference type="ARBA" id="ARBA00049454"/>
    </source>
</evidence>